<evidence type="ECO:0000313" key="4">
    <source>
        <dbReference type="EMBL" id="GBG86227.1"/>
    </source>
</evidence>
<dbReference type="PROSITE" id="PS50082">
    <property type="entry name" value="WD_REPEATS_2"/>
    <property type="match status" value="1"/>
</dbReference>
<gene>
    <name evidence="4" type="ORF">CBR_g41132</name>
</gene>
<feature type="region of interest" description="Disordered" evidence="3">
    <location>
        <begin position="127"/>
        <end position="344"/>
    </location>
</feature>
<sequence>MGLSLERPIGSPPGCRAGSQGGRSCAVGAKTGDAGLVQSSLRSFFTRQLSGLAVPGVSAATETASKAAAVAGESTKRGEKGSSMAGYGVEAGKKRHREPAILYTSAIASGLDMENLSSPFASGVGIAKETTKEVGKPSRPRSRRGRSSGHPTDSTPSSDVGVGDSRPMKRKRLNDDIESASERCASTNNVDVPDDPGSGDRRVIGSRRKRVSVGDCVGGQQQADTRLEGGGQQQESREVKVAQEAVLASQGRGPDPQQQLSNSAALRERKRDDEGVRGEEGADVSKPRTEARAGAGADVGAGAHTKAEDEDPVGASALAEAEDEGEGCAAGLTDGGKDKHSSSRVLMQCEHAAKAMLPVLASGSARESERESDDDADPAVAGSLDGNQKITGLGNRPVLLADPADMDVALIRLNRQKVGGGADEGLSFSRSAVSNKNPNVSRGGVLDDDDGDGGELGTASRLVGNGSVGGGGEVLSRDERWSSEEDEGLCEYERLRAQTIRRNRSVLEQLGLFEASAKLQLTRKLSAGNNSTNGSGGRKGGKPRKSAVVAAESPQPLRRSLRTRGISAAPGPGEGNARANGDSSSARGDNDGEEGKQEGEEEEEEMDIEYDDSSVLRYMCASRAGSAEGLKAGAANCAALRAVPSNEEAMRTHYCRGEKDDGSVGAGGALKGVVLRSQRELIDAGRRVVGFRPSGKVLGDGALSKIYCMDLWEGENSLLIAGGHLGRMAVFGVGAVRRGWGNVDHDAEEHDDGGNAGENAEGPLLSWKGSSGWASCTQFLSRQDQDESMFVLTSSNDRTIVLWDINKQQVNHKGNSAHGSSPRVVVKTDEIHTQGIFAMDEFDCKVASASKDRTLAISSVSSAKGFVKERVLSGHHSGPIRGVSFRDEKILADCGGDGTVCVLDLRAPVPCAVSIEGAHQSAANVVAWHPSMDNILMSASLDPHIYLHDIRSTAVPLFRLSGHINPSVSRCRQIYRPAFTSDGRGVVSTGEKSQFLSLYSVDTGKAISRGHLGYSASMVMMSGSNSLRRLRHRGHGEFEDRLWIAGKEIVPYSAVLKMEELAQ</sequence>
<feature type="compositionally biased region" description="Low complexity" evidence="3">
    <location>
        <begin position="292"/>
        <end position="303"/>
    </location>
</feature>
<feature type="compositionally biased region" description="Basic and acidic residues" evidence="3">
    <location>
        <begin position="588"/>
        <end position="598"/>
    </location>
</feature>
<dbReference type="PANTHER" id="PTHR14773:SF2">
    <property type="entry name" value="(WILD MALAYSIAN BANANA) HYPOTHETICAL PROTEIN"/>
    <property type="match status" value="1"/>
</dbReference>
<dbReference type="GO" id="GO:0005634">
    <property type="term" value="C:nucleus"/>
    <property type="evidence" value="ECO:0007669"/>
    <property type="project" value="TreeGrafter"/>
</dbReference>
<feature type="region of interest" description="Disordered" evidence="3">
    <location>
        <begin position="524"/>
        <end position="608"/>
    </location>
</feature>
<dbReference type="STRING" id="69332.A0A388LV75"/>
<dbReference type="OrthoDB" id="273771at2759"/>
<comment type="similarity">
    <text evidence="1">Belongs to the WD repeat DDB2/WDR76 family.</text>
</comment>
<feature type="region of interest" description="Disordered" evidence="3">
    <location>
        <begin position="428"/>
        <end position="487"/>
    </location>
</feature>
<proteinExistence type="inferred from homology"/>
<name>A0A388LV75_CHABU</name>
<dbReference type="PANTHER" id="PTHR14773">
    <property type="entry name" value="WD REPEAT-CONTAINING PROTEIN 76"/>
    <property type="match status" value="1"/>
</dbReference>
<dbReference type="GO" id="GO:0003677">
    <property type="term" value="F:DNA binding"/>
    <property type="evidence" value="ECO:0007669"/>
    <property type="project" value="TreeGrafter"/>
</dbReference>
<dbReference type="InterPro" id="IPR001680">
    <property type="entry name" value="WD40_rpt"/>
</dbReference>
<dbReference type="SUPFAM" id="SSF50978">
    <property type="entry name" value="WD40 repeat-like"/>
    <property type="match status" value="1"/>
</dbReference>
<keyword evidence="2" id="KW-0853">WD repeat</keyword>
<evidence type="ECO:0000256" key="2">
    <source>
        <dbReference type="PROSITE-ProRule" id="PRU00221"/>
    </source>
</evidence>
<dbReference type="Gramene" id="GBG86227">
    <property type="protein sequence ID" value="GBG86227"/>
    <property type="gene ID" value="CBR_g41132"/>
</dbReference>
<evidence type="ECO:0000313" key="5">
    <source>
        <dbReference type="Proteomes" id="UP000265515"/>
    </source>
</evidence>
<accession>A0A388LV75</accession>
<feature type="region of interest" description="Disordered" evidence="3">
    <location>
        <begin position="360"/>
        <end position="395"/>
    </location>
</feature>
<dbReference type="AlphaFoldDB" id="A0A388LV75"/>
<evidence type="ECO:0000256" key="3">
    <source>
        <dbReference type="SAM" id="MobiDB-lite"/>
    </source>
</evidence>
<dbReference type="InterPro" id="IPR015943">
    <property type="entry name" value="WD40/YVTN_repeat-like_dom_sf"/>
</dbReference>
<dbReference type="Gene3D" id="2.130.10.10">
    <property type="entry name" value="YVTN repeat-like/Quinoprotein amine dehydrogenase"/>
    <property type="match status" value="1"/>
</dbReference>
<evidence type="ECO:0000256" key="1">
    <source>
        <dbReference type="ARBA" id="ARBA00005434"/>
    </source>
</evidence>
<dbReference type="SMART" id="SM00320">
    <property type="entry name" value="WD40"/>
    <property type="match status" value="4"/>
</dbReference>
<feature type="repeat" description="WD" evidence="2">
    <location>
        <begin position="790"/>
        <end position="813"/>
    </location>
</feature>
<dbReference type="Proteomes" id="UP000265515">
    <property type="component" value="Unassembled WGS sequence"/>
</dbReference>
<keyword evidence="5" id="KW-1185">Reference proteome</keyword>
<dbReference type="InterPro" id="IPR050853">
    <property type="entry name" value="WD_repeat_DNA-damage-binding"/>
</dbReference>
<feature type="compositionally biased region" description="Acidic residues" evidence="3">
    <location>
        <begin position="599"/>
        <end position="608"/>
    </location>
</feature>
<comment type="caution">
    <text evidence="4">The sequence shown here is derived from an EMBL/GenBank/DDBJ whole genome shotgun (WGS) entry which is preliminary data.</text>
</comment>
<dbReference type="EMBL" id="BFEA01000554">
    <property type="protein sequence ID" value="GBG86227.1"/>
    <property type="molecule type" value="Genomic_DNA"/>
</dbReference>
<feature type="compositionally biased region" description="Basic residues" evidence="3">
    <location>
        <begin position="138"/>
        <end position="147"/>
    </location>
</feature>
<protein>
    <submittedName>
        <fullName evidence="4">Uncharacterized protein</fullName>
    </submittedName>
</protein>
<reference evidence="4 5" key="1">
    <citation type="journal article" date="2018" name="Cell">
        <title>The Chara Genome: Secondary Complexity and Implications for Plant Terrestrialization.</title>
        <authorList>
            <person name="Nishiyama T."/>
            <person name="Sakayama H."/>
            <person name="Vries J.D."/>
            <person name="Buschmann H."/>
            <person name="Saint-Marcoux D."/>
            <person name="Ullrich K.K."/>
            <person name="Haas F.B."/>
            <person name="Vanderstraeten L."/>
            <person name="Becker D."/>
            <person name="Lang D."/>
            <person name="Vosolsobe S."/>
            <person name="Rombauts S."/>
            <person name="Wilhelmsson P.K.I."/>
            <person name="Janitza P."/>
            <person name="Kern R."/>
            <person name="Heyl A."/>
            <person name="Rumpler F."/>
            <person name="Villalobos L.I.A.C."/>
            <person name="Clay J.M."/>
            <person name="Skokan R."/>
            <person name="Toyoda A."/>
            <person name="Suzuki Y."/>
            <person name="Kagoshima H."/>
            <person name="Schijlen E."/>
            <person name="Tajeshwar N."/>
            <person name="Catarino B."/>
            <person name="Hetherington A.J."/>
            <person name="Saltykova A."/>
            <person name="Bonnot C."/>
            <person name="Breuninger H."/>
            <person name="Symeonidi A."/>
            <person name="Radhakrishnan G.V."/>
            <person name="Van Nieuwerburgh F."/>
            <person name="Deforce D."/>
            <person name="Chang C."/>
            <person name="Karol K.G."/>
            <person name="Hedrich R."/>
            <person name="Ulvskov P."/>
            <person name="Glockner G."/>
            <person name="Delwiche C.F."/>
            <person name="Petrasek J."/>
            <person name="Van de Peer Y."/>
            <person name="Friml J."/>
            <person name="Beilby M."/>
            <person name="Dolan L."/>
            <person name="Kohara Y."/>
            <person name="Sugano S."/>
            <person name="Fujiyama A."/>
            <person name="Delaux P.-M."/>
            <person name="Quint M."/>
            <person name="TheiBen G."/>
            <person name="Hagemann M."/>
            <person name="Harholt J."/>
            <person name="Dunand C."/>
            <person name="Zachgo S."/>
            <person name="Langdale J."/>
            <person name="Maumus F."/>
            <person name="Straeten D.V.D."/>
            <person name="Gould S.B."/>
            <person name="Rensing S.A."/>
        </authorList>
    </citation>
    <scope>NUCLEOTIDE SEQUENCE [LARGE SCALE GENOMIC DNA]</scope>
    <source>
        <strain evidence="4 5">S276</strain>
    </source>
</reference>
<feature type="compositionally biased region" description="Basic and acidic residues" evidence="3">
    <location>
        <begin position="266"/>
        <end position="291"/>
    </location>
</feature>
<dbReference type="InterPro" id="IPR036322">
    <property type="entry name" value="WD40_repeat_dom_sf"/>
</dbReference>
<dbReference type="GO" id="GO:2000001">
    <property type="term" value="P:regulation of DNA damage checkpoint"/>
    <property type="evidence" value="ECO:0007669"/>
    <property type="project" value="TreeGrafter"/>
</dbReference>
<feature type="region of interest" description="Disordered" evidence="3">
    <location>
        <begin position="1"/>
        <end position="24"/>
    </location>
</feature>
<feature type="compositionally biased region" description="Polar residues" evidence="3">
    <location>
        <begin position="428"/>
        <end position="440"/>
    </location>
</feature>
<organism evidence="4 5">
    <name type="scientific">Chara braunii</name>
    <name type="common">Braun's stonewort</name>
    <dbReference type="NCBI Taxonomy" id="69332"/>
    <lineage>
        <taxon>Eukaryota</taxon>
        <taxon>Viridiplantae</taxon>
        <taxon>Streptophyta</taxon>
        <taxon>Charophyceae</taxon>
        <taxon>Charales</taxon>
        <taxon>Characeae</taxon>
        <taxon>Chara</taxon>
    </lineage>
</organism>